<dbReference type="OrthoDB" id="3180470at2"/>
<keyword evidence="4" id="KW-1185">Reference proteome</keyword>
<evidence type="ECO:0000259" key="2">
    <source>
        <dbReference type="Pfam" id="PF00534"/>
    </source>
</evidence>
<protein>
    <recommendedName>
        <fullName evidence="2">Glycosyl transferase family 1 domain-containing protein</fullName>
    </recommendedName>
</protein>
<dbReference type="Gene3D" id="3.40.50.2000">
    <property type="entry name" value="Glycogen Phosphorylase B"/>
    <property type="match status" value="2"/>
</dbReference>
<organism evidence="3 4">
    <name type="scientific">Corynebacterium phocae</name>
    <dbReference type="NCBI Taxonomy" id="161895"/>
    <lineage>
        <taxon>Bacteria</taxon>
        <taxon>Bacillati</taxon>
        <taxon>Actinomycetota</taxon>
        <taxon>Actinomycetes</taxon>
        <taxon>Mycobacteriales</taxon>
        <taxon>Corynebacteriaceae</taxon>
        <taxon>Corynebacterium</taxon>
    </lineage>
</organism>
<feature type="domain" description="Glycosyl transferase family 1" evidence="2">
    <location>
        <begin position="248"/>
        <end position="399"/>
    </location>
</feature>
<dbReference type="STRING" id="161895.CPHO_03610"/>
<evidence type="ECO:0000313" key="3">
    <source>
        <dbReference type="EMBL" id="APT92129.1"/>
    </source>
</evidence>
<dbReference type="SUPFAM" id="SSF53756">
    <property type="entry name" value="UDP-Glycosyltransferase/glycogen phosphorylase"/>
    <property type="match status" value="1"/>
</dbReference>
<dbReference type="InterPro" id="IPR001296">
    <property type="entry name" value="Glyco_trans_1"/>
</dbReference>
<dbReference type="KEGG" id="cpho:CPHO_03610"/>
<dbReference type="Pfam" id="PF00534">
    <property type="entry name" value="Glycos_transf_1"/>
    <property type="match status" value="1"/>
</dbReference>
<dbReference type="GO" id="GO:0016757">
    <property type="term" value="F:glycosyltransferase activity"/>
    <property type="evidence" value="ECO:0007669"/>
    <property type="project" value="InterPro"/>
</dbReference>
<proteinExistence type="predicted"/>
<accession>A0A1L7D1X2</accession>
<dbReference type="CDD" id="cd03794">
    <property type="entry name" value="GT4_WbuB-like"/>
    <property type="match status" value="1"/>
</dbReference>
<dbReference type="EMBL" id="CP009249">
    <property type="protein sequence ID" value="APT92129.1"/>
    <property type="molecule type" value="Genomic_DNA"/>
</dbReference>
<name>A0A1L7D1X2_9CORY</name>
<keyword evidence="1" id="KW-0808">Transferase</keyword>
<dbReference type="RefSeq" id="WP_075733295.1">
    <property type="nucleotide sequence ID" value="NZ_CP009249.1"/>
</dbReference>
<dbReference type="Proteomes" id="UP000185491">
    <property type="component" value="Chromosome"/>
</dbReference>
<reference evidence="3 4" key="1">
    <citation type="submission" date="2014-08" db="EMBL/GenBank/DDBJ databases">
        <title>Complete genome sequence of Corynebacterium phocae M408/89/1(T)(=DSM 44612(T)), isolated from the common seal (Phoca vitulina).</title>
        <authorList>
            <person name="Ruckert C."/>
            <person name="Albersmeier A."/>
            <person name="Winkler A."/>
            <person name="Kalinowski J."/>
        </authorList>
    </citation>
    <scope>NUCLEOTIDE SEQUENCE [LARGE SCALE GENOMIC DNA]</scope>
    <source>
        <strain evidence="3 4">M408/89/1</strain>
    </source>
</reference>
<dbReference type="PANTHER" id="PTHR12526">
    <property type="entry name" value="GLYCOSYLTRANSFERASE"/>
    <property type="match status" value="1"/>
</dbReference>
<dbReference type="AlphaFoldDB" id="A0A1L7D1X2"/>
<sequence>MHILVISQYWFPENGVPQRRWTWLASLFRVHGAEISVIAPPPHYLRRLSVAEWLKSIFRGHKKGHETGSSGERIFRTFYLPTGQSLTVRAVSQLVASGAAIWTAFWVHKVGGERVPDVIIGTVPALPTAVATLLISKLLKRPYWIDLRDAWPDLLSNRSRWNENLGRLSVHEKIFSKGIGQVVSYVTDWVLNCVFYNAEGLIVTSSELAATLKSKKHKTRSGHHIVTIRNVFPVQSDLRRGSLPPRGEKGLHVLYAGTLGRAQNLANAVRAAGIARDHGFKVELRFVGAGAAKESLEELAAAEGIESQFEVRKPASQLDDHYRWADTALVHLTDWEPLRRAVPSKTYELMEVGIHISGVVSGEAASIILDNNAGHVVSPESPEALAALWEYLIENPEKLKIGNGGRTWVARERSEIAPALVERLVNGVFRIGS</sequence>
<gene>
    <name evidence="3" type="ORF">CPHO_03610</name>
</gene>
<evidence type="ECO:0000313" key="4">
    <source>
        <dbReference type="Proteomes" id="UP000185491"/>
    </source>
</evidence>
<evidence type="ECO:0000256" key="1">
    <source>
        <dbReference type="ARBA" id="ARBA00022679"/>
    </source>
</evidence>